<comment type="subcellular location">
    <subcellularLocation>
        <location evidence="2">Membrane</location>
    </subcellularLocation>
</comment>
<evidence type="ECO:0000256" key="12">
    <source>
        <dbReference type="ARBA" id="ARBA00023136"/>
    </source>
</evidence>
<evidence type="ECO:0000256" key="13">
    <source>
        <dbReference type="SAM" id="Phobius"/>
    </source>
</evidence>
<dbReference type="AlphaFoldDB" id="A0A3A9B412"/>
<sequence length="370" mass="42703">MKNRKDFRQLRIKIFLRTIAALVVAVSVIYITYSVLLRGRFADGMVALFQTALGIKYDAALQLYERIFRSHMDAMILFSILLIFAVLFYFYLRWLTRYFETVSEGMDLLLADAPGEISLPPELFSIERKMNLAKHTMLLQKSDMLVAEQRKNDLIMYLAHDLKTPLASTISYLNLLRDEKQISEELREKYLSISLAKSERLEDLINEFLEIARYSLSNITLQYKEINLTRLLEQLVYEFQPILDRKGLTCRLAAADDILLKCDADKMQRVFDNLLRNAVLYSYDGTEIIIEAEQGKDSLVLRFSNHGGTIPKERLERIFEQFYRLDSERRSGGTGLGLAIARQIVTLHKGAITAESENERTVFTVTLPVL</sequence>
<protein>
    <recommendedName>
        <fullName evidence="3">histidine kinase</fullName>
        <ecNumber evidence="3">2.7.13.3</ecNumber>
    </recommendedName>
</protein>
<reference evidence="15 16" key="1">
    <citation type="submission" date="2018-09" db="EMBL/GenBank/DDBJ databases">
        <title>Murine metabolic-syndrome-specific gut microbial biobank.</title>
        <authorList>
            <person name="Liu C."/>
        </authorList>
    </citation>
    <scope>NUCLEOTIDE SEQUENCE [LARGE SCALE GENOMIC DNA]</scope>
    <source>
        <strain evidence="15 16">0.1xD8-82</strain>
    </source>
</reference>
<evidence type="ECO:0000256" key="5">
    <source>
        <dbReference type="ARBA" id="ARBA00022679"/>
    </source>
</evidence>
<dbReference type="GO" id="GO:0005524">
    <property type="term" value="F:ATP binding"/>
    <property type="evidence" value="ECO:0007669"/>
    <property type="project" value="UniProtKB-KW"/>
</dbReference>
<comment type="catalytic activity">
    <reaction evidence="1">
        <text>ATP + protein L-histidine = ADP + protein N-phospho-L-histidine.</text>
        <dbReference type="EC" id="2.7.13.3"/>
    </reaction>
</comment>
<feature type="domain" description="Histidine kinase" evidence="14">
    <location>
        <begin position="157"/>
        <end position="370"/>
    </location>
</feature>
<proteinExistence type="predicted"/>
<evidence type="ECO:0000256" key="7">
    <source>
        <dbReference type="ARBA" id="ARBA00022741"/>
    </source>
</evidence>
<dbReference type="SUPFAM" id="SSF55874">
    <property type="entry name" value="ATPase domain of HSP90 chaperone/DNA topoisomerase II/histidine kinase"/>
    <property type="match status" value="1"/>
</dbReference>
<dbReference type="Gene3D" id="3.30.565.10">
    <property type="entry name" value="Histidine kinase-like ATPase, C-terminal domain"/>
    <property type="match status" value="1"/>
</dbReference>
<dbReference type="InterPro" id="IPR005467">
    <property type="entry name" value="His_kinase_dom"/>
</dbReference>
<accession>A0A3A9B412</accession>
<dbReference type="GO" id="GO:0005886">
    <property type="term" value="C:plasma membrane"/>
    <property type="evidence" value="ECO:0007669"/>
    <property type="project" value="TreeGrafter"/>
</dbReference>
<feature type="transmembrane region" description="Helical" evidence="13">
    <location>
        <begin position="74"/>
        <end position="92"/>
    </location>
</feature>
<evidence type="ECO:0000256" key="10">
    <source>
        <dbReference type="ARBA" id="ARBA00022989"/>
    </source>
</evidence>
<evidence type="ECO:0000259" key="14">
    <source>
        <dbReference type="PROSITE" id="PS50109"/>
    </source>
</evidence>
<dbReference type="OrthoDB" id="335833at2"/>
<evidence type="ECO:0000256" key="4">
    <source>
        <dbReference type="ARBA" id="ARBA00022553"/>
    </source>
</evidence>
<dbReference type="GO" id="GO:0016036">
    <property type="term" value="P:cellular response to phosphate starvation"/>
    <property type="evidence" value="ECO:0007669"/>
    <property type="project" value="TreeGrafter"/>
</dbReference>
<keyword evidence="8 15" id="KW-0418">Kinase</keyword>
<dbReference type="EC" id="2.7.13.3" evidence="3"/>
<feature type="transmembrane region" description="Helical" evidence="13">
    <location>
        <begin position="12"/>
        <end position="33"/>
    </location>
</feature>
<keyword evidence="11" id="KW-0902">Two-component regulatory system</keyword>
<dbReference type="GO" id="GO:0000155">
    <property type="term" value="F:phosphorelay sensor kinase activity"/>
    <property type="evidence" value="ECO:0007669"/>
    <property type="project" value="InterPro"/>
</dbReference>
<evidence type="ECO:0000256" key="8">
    <source>
        <dbReference type="ARBA" id="ARBA00022777"/>
    </source>
</evidence>
<dbReference type="InterPro" id="IPR004358">
    <property type="entry name" value="Sig_transdc_His_kin-like_C"/>
</dbReference>
<keyword evidence="16" id="KW-1185">Reference proteome</keyword>
<evidence type="ECO:0000313" key="15">
    <source>
        <dbReference type="EMBL" id="RKI94246.1"/>
    </source>
</evidence>
<keyword evidence="10 13" id="KW-1133">Transmembrane helix</keyword>
<dbReference type="Proteomes" id="UP000280696">
    <property type="component" value="Unassembled WGS sequence"/>
</dbReference>
<dbReference type="Gene3D" id="1.10.287.130">
    <property type="match status" value="1"/>
</dbReference>
<keyword evidence="12 13" id="KW-0472">Membrane</keyword>
<dbReference type="PANTHER" id="PTHR45453:SF1">
    <property type="entry name" value="PHOSPHATE REGULON SENSOR PROTEIN PHOR"/>
    <property type="match status" value="1"/>
</dbReference>
<name>A0A3A9B412_9FIRM</name>
<dbReference type="PROSITE" id="PS50109">
    <property type="entry name" value="HIS_KIN"/>
    <property type="match status" value="1"/>
</dbReference>
<keyword evidence="5" id="KW-0808">Transferase</keyword>
<gene>
    <name evidence="15" type="ORF">D7V94_01445</name>
</gene>
<dbReference type="Pfam" id="PF00512">
    <property type="entry name" value="HisKA"/>
    <property type="match status" value="1"/>
</dbReference>
<dbReference type="InterPro" id="IPR003594">
    <property type="entry name" value="HATPase_dom"/>
</dbReference>
<evidence type="ECO:0000256" key="11">
    <source>
        <dbReference type="ARBA" id="ARBA00023012"/>
    </source>
</evidence>
<dbReference type="CDD" id="cd00082">
    <property type="entry name" value="HisKA"/>
    <property type="match status" value="1"/>
</dbReference>
<keyword evidence="6 13" id="KW-0812">Transmembrane</keyword>
<keyword evidence="9" id="KW-0067">ATP-binding</keyword>
<keyword evidence="7" id="KW-0547">Nucleotide-binding</keyword>
<dbReference type="SMART" id="SM00387">
    <property type="entry name" value="HATPase_c"/>
    <property type="match status" value="1"/>
</dbReference>
<evidence type="ECO:0000256" key="2">
    <source>
        <dbReference type="ARBA" id="ARBA00004370"/>
    </source>
</evidence>
<dbReference type="SMART" id="SM00388">
    <property type="entry name" value="HisKA"/>
    <property type="match status" value="1"/>
</dbReference>
<keyword evidence="4" id="KW-0597">Phosphoprotein</keyword>
<dbReference type="RefSeq" id="WP_120466060.1">
    <property type="nucleotide sequence ID" value="NZ_RAYQ01000001.1"/>
</dbReference>
<dbReference type="InterPro" id="IPR050351">
    <property type="entry name" value="BphY/WalK/GraS-like"/>
</dbReference>
<evidence type="ECO:0000256" key="1">
    <source>
        <dbReference type="ARBA" id="ARBA00000085"/>
    </source>
</evidence>
<dbReference type="InterPro" id="IPR036890">
    <property type="entry name" value="HATPase_C_sf"/>
</dbReference>
<dbReference type="InterPro" id="IPR036097">
    <property type="entry name" value="HisK_dim/P_sf"/>
</dbReference>
<dbReference type="CDD" id="cd00075">
    <property type="entry name" value="HATPase"/>
    <property type="match status" value="1"/>
</dbReference>
<dbReference type="FunFam" id="3.30.565.10:FF:000013">
    <property type="entry name" value="Two-component sensor histidine kinase"/>
    <property type="match status" value="1"/>
</dbReference>
<dbReference type="SUPFAM" id="SSF47384">
    <property type="entry name" value="Homodimeric domain of signal transducing histidine kinase"/>
    <property type="match status" value="1"/>
</dbReference>
<evidence type="ECO:0000256" key="9">
    <source>
        <dbReference type="ARBA" id="ARBA00022840"/>
    </source>
</evidence>
<evidence type="ECO:0000256" key="6">
    <source>
        <dbReference type="ARBA" id="ARBA00022692"/>
    </source>
</evidence>
<organism evidence="15 16">
    <name type="scientific">Parablautia intestinalis</name>
    <dbReference type="NCBI Taxonomy" id="2320100"/>
    <lineage>
        <taxon>Bacteria</taxon>
        <taxon>Bacillati</taxon>
        <taxon>Bacillota</taxon>
        <taxon>Clostridia</taxon>
        <taxon>Lachnospirales</taxon>
        <taxon>Lachnospiraceae</taxon>
        <taxon>Parablautia</taxon>
    </lineage>
</organism>
<dbReference type="InterPro" id="IPR003661">
    <property type="entry name" value="HisK_dim/P_dom"/>
</dbReference>
<dbReference type="GO" id="GO:0004721">
    <property type="term" value="F:phosphoprotein phosphatase activity"/>
    <property type="evidence" value="ECO:0007669"/>
    <property type="project" value="TreeGrafter"/>
</dbReference>
<dbReference type="PRINTS" id="PR00344">
    <property type="entry name" value="BCTRLSENSOR"/>
</dbReference>
<dbReference type="Pfam" id="PF02518">
    <property type="entry name" value="HATPase_c"/>
    <property type="match status" value="1"/>
</dbReference>
<evidence type="ECO:0000256" key="3">
    <source>
        <dbReference type="ARBA" id="ARBA00012438"/>
    </source>
</evidence>
<evidence type="ECO:0000313" key="16">
    <source>
        <dbReference type="Proteomes" id="UP000280696"/>
    </source>
</evidence>
<comment type="caution">
    <text evidence="15">The sequence shown here is derived from an EMBL/GenBank/DDBJ whole genome shotgun (WGS) entry which is preliminary data.</text>
</comment>
<dbReference type="EMBL" id="RAYQ01000001">
    <property type="protein sequence ID" value="RKI94246.1"/>
    <property type="molecule type" value="Genomic_DNA"/>
</dbReference>
<dbReference type="PANTHER" id="PTHR45453">
    <property type="entry name" value="PHOSPHATE REGULON SENSOR PROTEIN PHOR"/>
    <property type="match status" value="1"/>
</dbReference>